<organism evidence="1 2">
    <name type="scientific">Fodinibius halophilus</name>
    <dbReference type="NCBI Taxonomy" id="1736908"/>
    <lineage>
        <taxon>Bacteria</taxon>
        <taxon>Pseudomonadati</taxon>
        <taxon>Balneolota</taxon>
        <taxon>Balneolia</taxon>
        <taxon>Balneolales</taxon>
        <taxon>Balneolaceae</taxon>
        <taxon>Fodinibius</taxon>
    </lineage>
</organism>
<gene>
    <name evidence="1" type="ORF">G3569_02165</name>
</gene>
<comment type="caution">
    <text evidence="1">The sequence shown here is derived from an EMBL/GenBank/DDBJ whole genome shotgun (WGS) entry which is preliminary data.</text>
</comment>
<evidence type="ECO:0000313" key="1">
    <source>
        <dbReference type="EMBL" id="NGP87146.1"/>
    </source>
</evidence>
<keyword evidence="2" id="KW-1185">Reference proteome</keyword>
<proteinExistence type="predicted"/>
<dbReference type="Proteomes" id="UP000479132">
    <property type="component" value="Unassembled WGS sequence"/>
</dbReference>
<sequence length="57" mass="6429">MAKKKTFGTEGEGSSSADRRMAKVIVATKTDNNKYGYKEAIIDQEDVKDFIKENKEN</sequence>
<dbReference type="AlphaFoldDB" id="A0A6M1SUE4"/>
<name>A0A6M1SUE4_9BACT</name>
<dbReference type="RefSeq" id="WP_165265640.1">
    <property type="nucleotide sequence ID" value="NZ_JAALLS010000002.1"/>
</dbReference>
<accession>A0A6M1SUE4</accession>
<reference evidence="1 2" key="1">
    <citation type="submission" date="2020-02" db="EMBL/GenBank/DDBJ databases">
        <title>Aliifodinibius halophilus 2W32, complete genome.</title>
        <authorList>
            <person name="Li Y."/>
            <person name="Wu S."/>
        </authorList>
    </citation>
    <scope>NUCLEOTIDE SEQUENCE [LARGE SCALE GENOMIC DNA]</scope>
    <source>
        <strain evidence="1 2">2W32</strain>
    </source>
</reference>
<evidence type="ECO:0000313" key="2">
    <source>
        <dbReference type="Proteomes" id="UP000479132"/>
    </source>
</evidence>
<dbReference type="EMBL" id="JAALLS010000002">
    <property type="protein sequence ID" value="NGP87146.1"/>
    <property type="molecule type" value="Genomic_DNA"/>
</dbReference>
<protein>
    <submittedName>
        <fullName evidence="1">DUF4295 family protein</fullName>
    </submittedName>
</protein>